<evidence type="ECO:0000313" key="2">
    <source>
        <dbReference type="EMBL" id="CAI5443809.1"/>
    </source>
</evidence>
<comment type="caution">
    <text evidence="2">The sequence shown here is derived from an EMBL/GenBank/DDBJ whole genome shotgun (WGS) entry which is preliminary data.</text>
</comment>
<dbReference type="OrthoDB" id="5805917at2759"/>
<sequence length="91" mass="10499">MNSLYSFVCFLAMLVLCISAQMQTADVLTNDDGIDKRSPYRTFAFAKREVMWPQHMSSFAKRSPYRQFAFAKRAQPYGFAFAKRSPYSSFA</sequence>
<reference evidence="2" key="1">
    <citation type="submission" date="2022-11" db="EMBL/GenBank/DDBJ databases">
        <authorList>
            <person name="Kikuchi T."/>
        </authorList>
    </citation>
    <scope>NUCLEOTIDE SEQUENCE</scope>
    <source>
        <strain evidence="2">PS1010</strain>
    </source>
</reference>
<organism evidence="2 3">
    <name type="scientific">Caenorhabditis angaria</name>
    <dbReference type="NCBI Taxonomy" id="860376"/>
    <lineage>
        <taxon>Eukaryota</taxon>
        <taxon>Metazoa</taxon>
        <taxon>Ecdysozoa</taxon>
        <taxon>Nematoda</taxon>
        <taxon>Chromadorea</taxon>
        <taxon>Rhabditida</taxon>
        <taxon>Rhabditina</taxon>
        <taxon>Rhabditomorpha</taxon>
        <taxon>Rhabditoidea</taxon>
        <taxon>Rhabditidae</taxon>
        <taxon>Peloderinae</taxon>
        <taxon>Caenorhabditis</taxon>
    </lineage>
</organism>
<proteinExistence type="predicted"/>
<accession>A0A9P1IEI9</accession>
<gene>
    <name evidence="2" type="ORF">CAMP_LOCUS6446</name>
</gene>
<evidence type="ECO:0000256" key="1">
    <source>
        <dbReference type="SAM" id="SignalP"/>
    </source>
</evidence>
<keyword evidence="3" id="KW-1185">Reference proteome</keyword>
<protein>
    <submittedName>
        <fullName evidence="2">Uncharacterized protein</fullName>
    </submittedName>
</protein>
<feature type="chain" id="PRO_5040448178" evidence="1">
    <location>
        <begin position="21"/>
        <end position="91"/>
    </location>
</feature>
<dbReference type="AlphaFoldDB" id="A0A9P1IEI9"/>
<dbReference type="EMBL" id="CANHGI010000002">
    <property type="protein sequence ID" value="CAI5443809.1"/>
    <property type="molecule type" value="Genomic_DNA"/>
</dbReference>
<evidence type="ECO:0000313" key="3">
    <source>
        <dbReference type="Proteomes" id="UP001152747"/>
    </source>
</evidence>
<keyword evidence="1" id="KW-0732">Signal</keyword>
<dbReference type="Proteomes" id="UP001152747">
    <property type="component" value="Unassembled WGS sequence"/>
</dbReference>
<feature type="signal peptide" evidence="1">
    <location>
        <begin position="1"/>
        <end position="20"/>
    </location>
</feature>
<name>A0A9P1IEI9_9PELO</name>